<protein>
    <submittedName>
        <fullName evidence="2">Uncharacterized protein</fullName>
    </submittedName>
</protein>
<gene>
    <name evidence="2" type="ORF">KHX94_11745</name>
</gene>
<reference evidence="2 3" key="1">
    <citation type="journal article" date="2012" name="Int. J. Syst. Evol. Microbiol.">
        <title>Shewanella dokdonensis sp. nov., isolated from seawater.</title>
        <authorList>
            <person name="Sung H.R."/>
            <person name="Yoon J.H."/>
            <person name="Ghim S.Y."/>
        </authorList>
    </citation>
    <scope>NUCLEOTIDE SEQUENCE [LARGE SCALE GENOMIC DNA]</scope>
    <source>
        <strain evidence="2 3">DSM 23626</strain>
    </source>
</reference>
<accession>A0ABX8DC07</accession>
<proteinExistence type="predicted"/>
<dbReference type="RefSeq" id="WP_213680780.1">
    <property type="nucleotide sequence ID" value="NZ_CP074572.1"/>
</dbReference>
<feature type="transmembrane region" description="Helical" evidence="1">
    <location>
        <begin position="84"/>
        <end position="110"/>
    </location>
</feature>
<evidence type="ECO:0000256" key="1">
    <source>
        <dbReference type="SAM" id="Phobius"/>
    </source>
</evidence>
<dbReference type="EMBL" id="CP074572">
    <property type="protein sequence ID" value="QVK22123.1"/>
    <property type="molecule type" value="Genomic_DNA"/>
</dbReference>
<evidence type="ECO:0000313" key="2">
    <source>
        <dbReference type="EMBL" id="QVK22123.1"/>
    </source>
</evidence>
<keyword evidence="1" id="KW-1133">Transmembrane helix</keyword>
<sequence length="116" mass="12670">MDWKAFFVVGAVTLVLGVVLLVPGLMLGRKLSKTSSNEFVTSVITKHGLVFGVVFVVSLLLASTARYFAPNSFIGHWTATDEGLYSFIVVLSVLAIVIEKLLLLFGINLVSNKRRK</sequence>
<keyword evidence="1" id="KW-0812">Transmembrane</keyword>
<feature type="transmembrane region" description="Helical" evidence="1">
    <location>
        <begin position="48"/>
        <end position="69"/>
    </location>
</feature>
<keyword evidence="1" id="KW-0472">Membrane</keyword>
<dbReference type="Proteomes" id="UP000676428">
    <property type="component" value="Chromosome"/>
</dbReference>
<keyword evidence="3" id="KW-1185">Reference proteome</keyword>
<evidence type="ECO:0000313" key="3">
    <source>
        <dbReference type="Proteomes" id="UP000676428"/>
    </source>
</evidence>
<name>A0ABX8DC07_9GAMM</name>
<organism evidence="2 3">
    <name type="scientific">Shewanella dokdonensis</name>
    <dbReference type="NCBI Taxonomy" id="712036"/>
    <lineage>
        <taxon>Bacteria</taxon>
        <taxon>Pseudomonadati</taxon>
        <taxon>Pseudomonadota</taxon>
        <taxon>Gammaproteobacteria</taxon>
        <taxon>Alteromonadales</taxon>
        <taxon>Shewanellaceae</taxon>
        <taxon>Shewanella</taxon>
    </lineage>
</organism>
<feature type="transmembrane region" description="Helical" evidence="1">
    <location>
        <begin position="6"/>
        <end position="27"/>
    </location>
</feature>